<name>A0ABV9B6X3_9ACTN</name>
<proteinExistence type="predicted"/>
<gene>
    <name evidence="1" type="ORF">ACFPIH_43330</name>
</gene>
<comment type="caution">
    <text evidence="1">The sequence shown here is derived from an EMBL/GenBank/DDBJ whole genome shotgun (WGS) entry which is preliminary data.</text>
</comment>
<evidence type="ECO:0000313" key="1">
    <source>
        <dbReference type="EMBL" id="MFC4506203.1"/>
    </source>
</evidence>
<dbReference type="Proteomes" id="UP001595839">
    <property type="component" value="Unassembled WGS sequence"/>
</dbReference>
<sequence length="55" mass="6027">MSRGEGDLGVRGRFGGGLYGRIPSAGDRDALLRKRLRRALLGRVQHRAGEALQPR</sequence>
<keyword evidence="2" id="KW-1185">Reference proteome</keyword>
<evidence type="ECO:0000313" key="2">
    <source>
        <dbReference type="Proteomes" id="UP001595839"/>
    </source>
</evidence>
<reference evidence="2" key="1">
    <citation type="journal article" date="2019" name="Int. J. Syst. Evol. Microbiol.">
        <title>The Global Catalogue of Microorganisms (GCM) 10K type strain sequencing project: providing services to taxonomists for standard genome sequencing and annotation.</title>
        <authorList>
            <consortium name="The Broad Institute Genomics Platform"/>
            <consortium name="The Broad Institute Genome Sequencing Center for Infectious Disease"/>
            <person name="Wu L."/>
            <person name="Ma J."/>
        </authorList>
    </citation>
    <scope>NUCLEOTIDE SEQUENCE [LARGE SCALE GENOMIC DNA]</scope>
    <source>
        <strain evidence="2">CGMCC 4.7177</strain>
    </source>
</reference>
<dbReference type="EMBL" id="JBHSFK010000041">
    <property type="protein sequence ID" value="MFC4506203.1"/>
    <property type="molecule type" value="Genomic_DNA"/>
</dbReference>
<protein>
    <submittedName>
        <fullName evidence="1">Uncharacterized protein</fullName>
    </submittedName>
</protein>
<organism evidence="1 2">
    <name type="scientific">Streptomyces vulcanius</name>
    <dbReference type="NCBI Taxonomy" id="1441876"/>
    <lineage>
        <taxon>Bacteria</taxon>
        <taxon>Bacillati</taxon>
        <taxon>Actinomycetota</taxon>
        <taxon>Actinomycetes</taxon>
        <taxon>Kitasatosporales</taxon>
        <taxon>Streptomycetaceae</taxon>
        <taxon>Streptomyces</taxon>
    </lineage>
</organism>
<accession>A0ABV9B6X3</accession>
<dbReference type="RefSeq" id="WP_381183898.1">
    <property type="nucleotide sequence ID" value="NZ_JBHSFK010000041.1"/>
</dbReference>